<evidence type="ECO:0000313" key="11">
    <source>
        <dbReference type="Proteomes" id="UP000324222"/>
    </source>
</evidence>
<evidence type="ECO:0000256" key="4">
    <source>
        <dbReference type="ARBA" id="ARBA00023027"/>
    </source>
</evidence>
<dbReference type="AlphaFoldDB" id="A0A5B7D878"/>
<dbReference type="InterPro" id="IPR029035">
    <property type="entry name" value="DHS-like_NAD/FAD-binding_dom"/>
</dbReference>
<keyword evidence="11" id="KW-1185">Reference proteome</keyword>
<comment type="caution">
    <text evidence="10">The sequence shown here is derived from an EMBL/GenBank/DDBJ whole genome shotgun (WGS) entry which is preliminary data.</text>
</comment>
<evidence type="ECO:0000256" key="5">
    <source>
        <dbReference type="ARBA" id="ARBA00048378"/>
    </source>
</evidence>
<dbReference type="Gene3D" id="3.40.50.1220">
    <property type="entry name" value="TPP-binding domain"/>
    <property type="match status" value="1"/>
</dbReference>
<feature type="compositionally biased region" description="Acidic residues" evidence="8">
    <location>
        <begin position="68"/>
        <end position="97"/>
    </location>
</feature>
<dbReference type="PANTHER" id="PTHR11085">
    <property type="entry name" value="NAD-DEPENDENT PROTEIN DEACYLASE SIRTUIN-5, MITOCHONDRIAL-RELATED"/>
    <property type="match status" value="1"/>
</dbReference>
<name>A0A5B7D878_PORTR</name>
<dbReference type="EMBL" id="VSRR010000596">
    <property type="protein sequence ID" value="MPC17518.1"/>
    <property type="molecule type" value="Genomic_DNA"/>
</dbReference>
<dbReference type="Proteomes" id="UP000324222">
    <property type="component" value="Unassembled WGS sequence"/>
</dbReference>
<protein>
    <submittedName>
        <fullName evidence="10">NAD-dependent protein deacetylase sirtuin-2</fullName>
    </submittedName>
</protein>
<dbReference type="GO" id="GO:0046872">
    <property type="term" value="F:metal ion binding"/>
    <property type="evidence" value="ECO:0007669"/>
    <property type="project" value="UniProtKB-KW"/>
</dbReference>
<dbReference type="PANTHER" id="PTHR11085:SF6">
    <property type="entry name" value="NAD-DEPENDENT PROTEIN DEACETYLASE SIRTUIN-2"/>
    <property type="match status" value="1"/>
</dbReference>
<evidence type="ECO:0000256" key="1">
    <source>
        <dbReference type="ARBA" id="ARBA00022679"/>
    </source>
</evidence>
<comment type="catalytic activity">
    <reaction evidence="6">
        <text>N(6)-tetradecanoyl-L-lysyl-[protein] + NAD(+) + H2O = 2''-O-tetradecanoyl-ADP-D-ribose + nicotinamide + L-lysyl-[protein]</text>
        <dbReference type="Rhea" id="RHEA:70567"/>
        <dbReference type="Rhea" id="RHEA-COMP:9752"/>
        <dbReference type="Rhea" id="RHEA-COMP:15437"/>
        <dbReference type="ChEBI" id="CHEBI:15377"/>
        <dbReference type="ChEBI" id="CHEBI:17154"/>
        <dbReference type="ChEBI" id="CHEBI:29969"/>
        <dbReference type="ChEBI" id="CHEBI:57540"/>
        <dbReference type="ChEBI" id="CHEBI:141129"/>
        <dbReference type="ChEBI" id="CHEBI:189674"/>
    </reaction>
    <physiologicalReaction direction="left-to-right" evidence="6">
        <dbReference type="Rhea" id="RHEA:70568"/>
    </physiologicalReaction>
</comment>
<proteinExistence type="predicted"/>
<feature type="compositionally biased region" description="Low complexity" evidence="8">
    <location>
        <begin position="22"/>
        <end position="41"/>
    </location>
</feature>
<dbReference type="Pfam" id="PF02146">
    <property type="entry name" value="SIR2"/>
    <property type="match status" value="1"/>
</dbReference>
<dbReference type="GO" id="GO:0005634">
    <property type="term" value="C:nucleus"/>
    <property type="evidence" value="ECO:0007669"/>
    <property type="project" value="TreeGrafter"/>
</dbReference>
<dbReference type="SUPFAM" id="SSF52467">
    <property type="entry name" value="DHS-like NAD/FAD-binding domain"/>
    <property type="match status" value="1"/>
</dbReference>
<dbReference type="PROSITE" id="PS50305">
    <property type="entry name" value="SIRTUIN"/>
    <property type="match status" value="1"/>
</dbReference>
<keyword evidence="4" id="KW-0520">NAD</keyword>
<reference evidence="10 11" key="1">
    <citation type="submission" date="2019-05" db="EMBL/GenBank/DDBJ databases">
        <title>Another draft genome of Portunus trituberculatus and its Hox gene families provides insights of decapod evolution.</title>
        <authorList>
            <person name="Jeong J.-H."/>
            <person name="Song I."/>
            <person name="Kim S."/>
            <person name="Choi T."/>
            <person name="Kim D."/>
            <person name="Ryu S."/>
            <person name="Kim W."/>
        </authorList>
    </citation>
    <scope>NUCLEOTIDE SEQUENCE [LARGE SCALE GENOMIC DNA]</scope>
    <source>
        <tissue evidence="10">Muscle</tissue>
    </source>
</reference>
<dbReference type="InterPro" id="IPR003000">
    <property type="entry name" value="Sirtuin"/>
</dbReference>
<dbReference type="InterPro" id="IPR026590">
    <property type="entry name" value="Ssirtuin_cat_dom"/>
</dbReference>
<comment type="catalytic activity">
    <reaction evidence="5">
        <text>N(6)-hexadecanoyl-L-lysyl-[protein] + NAD(+) + H2O = 2''-O-hexadecanoyl-ADP-D-ribose + nicotinamide + L-lysyl-[protein]</text>
        <dbReference type="Rhea" id="RHEA:70563"/>
        <dbReference type="Rhea" id="RHEA-COMP:9752"/>
        <dbReference type="Rhea" id="RHEA-COMP:14175"/>
        <dbReference type="ChEBI" id="CHEBI:15377"/>
        <dbReference type="ChEBI" id="CHEBI:17154"/>
        <dbReference type="ChEBI" id="CHEBI:29969"/>
        <dbReference type="ChEBI" id="CHEBI:57540"/>
        <dbReference type="ChEBI" id="CHEBI:138936"/>
        <dbReference type="ChEBI" id="CHEBI:189673"/>
    </reaction>
    <physiologicalReaction direction="left-to-right" evidence="5">
        <dbReference type="Rhea" id="RHEA:70564"/>
    </physiologicalReaction>
</comment>
<evidence type="ECO:0000256" key="8">
    <source>
        <dbReference type="SAM" id="MobiDB-lite"/>
    </source>
</evidence>
<keyword evidence="2" id="KW-0479">Metal-binding</keyword>
<keyword evidence="3" id="KW-0862">Zinc</keyword>
<evidence type="ECO:0000256" key="6">
    <source>
        <dbReference type="ARBA" id="ARBA00048905"/>
    </source>
</evidence>
<organism evidence="10 11">
    <name type="scientific">Portunus trituberculatus</name>
    <name type="common">Swimming crab</name>
    <name type="synonym">Neptunus trituberculatus</name>
    <dbReference type="NCBI Taxonomy" id="210409"/>
    <lineage>
        <taxon>Eukaryota</taxon>
        <taxon>Metazoa</taxon>
        <taxon>Ecdysozoa</taxon>
        <taxon>Arthropoda</taxon>
        <taxon>Crustacea</taxon>
        <taxon>Multicrustacea</taxon>
        <taxon>Malacostraca</taxon>
        <taxon>Eumalacostraca</taxon>
        <taxon>Eucarida</taxon>
        <taxon>Decapoda</taxon>
        <taxon>Pleocyemata</taxon>
        <taxon>Brachyura</taxon>
        <taxon>Eubrachyura</taxon>
        <taxon>Portunoidea</taxon>
        <taxon>Portunidae</taxon>
        <taxon>Portuninae</taxon>
        <taxon>Portunus</taxon>
    </lineage>
</organism>
<evidence type="ECO:0000256" key="7">
    <source>
        <dbReference type="PROSITE-ProRule" id="PRU00236"/>
    </source>
</evidence>
<dbReference type="OrthoDB" id="420264at2759"/>
<evidence type="ECO:0000256" key="3">
    <source>
        <dbReference type="ARBA" id="ARBA00022833"/>
    </source>
</evidence>
<sequence>MKFTVRHSFLCEGVMADSQAAATEAAVAGEAAAPVKAPAETDTPKPGEGGTKSKEFEGAIGGIRDPSNVEEEESDEEEYDDEDLEDDDEDEDEDDEDHEGFMSMLQNFIMNKLDLSDHGEVEKVLEEVTVEGVVKYINSGKCKNVITMAGAGISTSAGIPDFRSPGTGLYNNLEKYNLPFPEAIFDIEFFKSNPKPFFVLAKDLYPGAFNPTPSHWFIRLLHEKGILLRHYTQVRGSALPVNIDTLEHIAGLPAEKVVEAHGTFRTSHCIACRKEYSQDWMKANRL</sequence>
<dbReference type="InterPro" id="IPR050134">
    <property type="entry name" value="NAD-dep_sirtuin_deacylases"/>
</dbReference>
<dbReference type="GO" id="GO:0070403">
    <property type="term" value="F:NAD+ binding"/>
    <property type="evidence" value="ECO:0007669"/>
    <property type="project" value="InterPro"/>
</dbReference>
<keyword evidence="1" id="KW-0808">Transferase</keyword>
<accession>A0A5B7D878</accession>
<evidence type="ECO:0000313" key="10">
    <source>
        <dbReference type="EMBL" id="MPC17518.1"/>
    </source>
</evidence>
<comment type="caution">
    <text evidence="7">Lacks conserved residue(s) required for the propagation of feature annotation.</text>
</comment>
<dbReference type="GO" id="GO:0017136">
    <property type="term" value="F:histone deacetylase activity, NAD-dependent"/>
    <property type="evidence" value="ECO:0007669"/>
    <property type="project" value="TreeGrafter"/>
</dbReference>
<evidence type="ECO:0000256" key="2">
    <source>
        <dbReference type="ARBA" id="ARBA00022723"/>
    </source>
</evidence>
<feature type="region of interest" description="Disordered" evidence="8">
    <location>
        <begin position="22"/>
        <end position="97"/>
    </location>
</feature>
<feature type="domain" description="Deacetylase sirtuin-type" evidence="9">
    <location>
        <begin position="123"/>
        <end position="286"/>
    </location>
</feature>
<gene>
    <name evidence="10" type="primary">sirt2_1</name>
    <name evidence="10" type="ORF">E2C01_010377</name>
</gene>
<evidence type="ECO:0000259" key="9">
    <source>
        <dbReference type="PROSITE" id="PS50305"/>
    </source>
</evidence>